<dbReference type="EMBL" id="JAHHUM010000641">
    <property type="protein sequence ID" value="KAK5618100.1"/>
    <property type="molecule type" value="Genomic_DNA"/>
</dbReference>
<proteinExistence type="predicted"/>
<dbReference type="AlphaFoldDB" id="A0AAV9SAM4"/>
<protein>
    <submittedName>
        <fullName evidence="2">Uncharacterized protein</fullName>
    </submittedName>
</protein>
<keyword evidence="3" id="KW-1185">Reference proteome</keyword>
<evidence type="ECO:0000313" key="3">
    <source>
        <dbReference type="Proteomes" id="UP001311232"/>
    </source>
</evidence>
<dbReference type="Proteomes" id="UP001311232">
    <property type="component" value="Unassembled WGS sequence"/>
</dbReference>
<feature type="compositionally biased region" description="Basic and acidic residues" evidence="1">
    <location>
        <begin position="29"/>
        <end position="43"/>
    </location>
</feature>
<evidence type="ECO:0000256" key="1">
    <source>
        <dbReference type="SAM" id="MobiDB-lite"/>
    </source>
</evidence>
<name>A0AAV9SAM4_9TELE</name>
<gene>
    <name evidence="2" type="ORF">CRENBAI_022299</name>
</gene>
<reference evidence="2 3" key="1">
    <citation type="submission" date="2021-06" db="EMBL/GenBank/DDBJ databases">
        <authorList>
            <person name="Palmer J.M."/>
        </authorList>
    </citation>
    <scope>NUCLEOTIDE SEQUENCE [LARGE SCALE GENOMIC DNA]</scope>
    <source>
        <strain evidence="2 3">MEX-2019</strain>
        <tissue evidence="2">Muscle</tissue>
    </source>
</reference>
<accession>A0AAV9SAM4</accession>
<feature type="region of interest" description="Disordered" evidence="1">
    <location>
        <begin position="29"/>
        <end position="57"/>
    </location>
</feature>
<comment type="caution">
    <text evidence="2">The sequence shown here is derived from an EMBL/GenBank/DDBJ whole genome shotgun (WGS) entry which is preliminary data.</text>
</comment>
<evidence type="ECO:0000313" key="2">
    <source>
        <dbReference type="EMBL" id="KAK5618100.1"/>
    </source>
</evidence>
<sequence>MLQKFPAAPVTNVGHTKELQAVRLATTEPERRTMELKRKLKEDAEQDSEASPEPVRSGVCAGLLGSSPPNSLIHVFMDFVLLTGAAMFKEGAIPRSPDRSY</sequence>
<organism evidence="2 3">
    <name type="scientific">Crenichthys baileyi</name>
    <name type="common">White River springfish</name>
    <dbReference type="NCBI Taxonomy" id="28760"/>
    <lineage>
        <taxon>Eukaryota</taxon>
        <taxon>Metazoa</taxon>
        <taxon>Chordata</taxon>
        <taxon>Craniata</taxon>
        <taxon>Vertebrata</taxon>
        <taxon>Euteleostomi</taxon>
        <taxon>Actinopterygii</taxon>
        <taxon>Neopterygii</taxon>
        <taxon>Teleostei</taxon>
        <taxon>Neoteleostei</taxon>
        <taxon>Acanthomorphata</taxon>
        <taxon>Ovalentaria</taxon>
        <taxon>Atherinomorphae</taxon>
        <taxon>Cyprinodontiformes</taxon>
        <taxon>Goodeidae</taxon>
        <taxon>Crenichthys</taxon>
    </lineage>
</organism>